<dbReference type="Proteomes" id="UP000018159">
    <property type="component" value="Unassembled WGS sequence"/>
</dbReference>
<dbReference type="AlphaFoldDB" id="V6AUD2"/>
<name>V6AUD2_9ARCH</name>
<dbReference type="InterPro" id="IPR050900">
    <property type="entry name" value="Transposase_IS3/IS150/IS904"/>
</dbReference>
<dbReference type="SUPFAM" id="SSF53098">
    <property type="entry name" value="Ribonuclease H-like"/>
    <property type="match status" value="1"/>
</dbReference>
<feature type="domain" description="Integrase catalytic" evidence="1">
    <location>
        <begin position="7"/>
        <end position="177"/>
    </location>
</feature>
<protein>
    <recommendedName>
        <fullName evidence="1">Integrase catalytic domain-containing protein</fullName>
    </recommendedName>
</protein>
<dbReference type="InterPro" id="IPR001584">
    <property type="entry name" value="Integrase_cat-core"/>
</dbReference>
<evidence type="ECO:0000313" key="2">
    <source>
        <dbReference type="EMBL" id="CDI06486.1"/>
    </source>
</evidence>
<comment type="caution">
    <text evidence="2">The sequence shown here is derived from an EMBL/GenBank/DDBJ whole genome shotgun (WGS) entry which is preliminary data.</text>
</comment>
<dbReference type="Pfam" id="PF00665">
    <property type="entry name" value="rve"/>
    <property type="match status" value="1"/>
</dbReference>
<gene>
    <name evidence="2" type="ORF">NITUZ_60013</name>
</gene>
<evidence type="ECO:0000313" key="3">
    <source>
        <dbReference type="Proteomes" id="UP000018159"/>
    </source>
</evidence>
<dbReference type="GO" id="GO:0003676">
    <property type="term" value="F:nucleic acid binding"/>
    <property type="evidence" value="ECO:0007669"/>
    <property type="project" value="InterPro"/>
</dbReference>
<dbReference type="InterPro" id="IPR036397">
    <property type="entry name" value="RNaseH_sf"/>
</dbReference>
<dbReference type="EMBL" id="CBTY010000011">
    <property type="protein sequence ID" value="CDI06486.1"/>
    <property type="molecule type" value="Genomic_DNA"/>
</dbReference>
<accession>V6AUD2</accession>
<dbReference type="STRING" id="1407055.NITUZ_60013"/>
<evidence type="ECO:0000259" key="1">
    <source>
        <dbReference type="PROSITE" id="PS50994"/>
    </source>
</evidence>
<dbReference type="GO" id="GO:0015074">
    <property type="term" value="P:DNA integration"/>
    <property type="evidence" value="ECO:0007669"/>
    <property type="project" value="InterPro"/>
</dbReference>
<organism evidence="2 3">
    <name type="scientific">Candidatus Nitrosotenuis uzonensis</name>
    <dbReference type="NCBI Taxonomy" id="1407055"/>
    <lineage>
        <taxon>Archaea</taxon>
        <taxon>Nitrososphaerota</taxon>
        <taxon>Candidatus Nitrosotenuis</taxon>
    </lineage>
</organism>
<proteinExistence type="predicted"/>
<sequence length="188" mass="22602">MLVRTKTKPQPSKCFQRRNVDSMWQGDTFQFRISGTGKMYVTGFTDDRSRYRIISKAYLSKSKKESINALYHALKKGRVPSQIYLDNGRQFTAKEFREEIAKNNIRLVYGRPYHPRGRGKIERYHSILWQELVSQVRFSSLSHFRAELRKFDRRYNHWSKNHTLGWKTPASIYNDRKYFNKKRQKILI</sequence>
<reference evidence="2 3" key="1">
    <citation type="journal article" date="2013" name="PLoS ONE">
        <title>Enrichment and Genome Sequence of the Group I.1a Ammonia-Oxidizing Archaeon ?Ca. Nitrosotenuis uzonensis? Representing a Clade Globally.</title>
        <authorList>
            <person name="Lebedeva E.V."/>
            <person name="Hatzenpichler R."/>
            <person name="Pelletier E."/>
            <person name="Schuster N."/>
            <person name="Hauzmayer S."/>
            <person name="Bulaev A."/>
            <person name="Grigor'eva N.V."/>
            <person name="Galushko A."/>
            <person name="Schmid M."/>
            <person name="Palatinszky M."/>
            <person name="Le Paslier D."/>
            <person name="Daims H."/>
            <person name="Wagner M."/>
        </authorList>
    </citation>
    <scope>NUCLEOTIDE SEQUENCE [LARGE SCALE GENOMIC DNA]</scope>
    <source>
        <strain evidence="2 3">N4</strain>
    </source>
</reference>
<dbReference type="PANTHER" id="PTHR46889:SF4">
    <property type="entry name" value="TRANSPOSASE INSO FOR INSERTION SEQUENCE ELEMENT IS911B-RELATED"/>
    <property type="match status" value="1"/>
</dbReference>
<dbReference type="PROSITE" id="PS50994">
    <property type="entry name" value="INTEGRASE"/>
    <property type="match status" value="1"/>
</dbReference>
<dbReference type="PANTHER" id="PTHR46889">
    <property type="entry name" value="TRANSPOSASE INSF FOR INSERTION SEQUENCE IS3B-RELATED"/>
    <property type="match status" value="1"/>
</dbReference>
<dbReference type="Gene3D" id="3.30.420.10">
    <property type="entry name" value="Ribonuclease H-like superfamily/Ribonuclease H"/>
    <property type="match status" value="1"/>
</dbReference>
<dbReference type="InterPro" id="IPR012337">
    <property type="entry name" value="RNaseH-like_sf"/>
</dbReference>
<keyword evidence="3" id="KW-1185">Reference proteome</keyword>